<dbReference type="SUPFAM" id="SSF48403">
    <property type="entry name" value="Ankyrin repeat"/>
    <property type="match status" value="1"/>
</dbReference>
<keyword evidence="5" id="KW-1185">Reference proteome</keyword>
<dbReference type="PROSITE" id="PS50088">
    <property type="entry name" value="ANK_REPEAT"/>
    <property type="match status" value="1"/>
</dbReference>
<evidence type="ECO:0000313" key="4">
    <source>
        <dbReference type="EMBL" id="CAL1585285.1"/>
    </source>
</evidence>
<dbReference type="InterPro" id="IPR002110">
    <property type="entry name" value="Ankyrin_rpt"/>
</dbReference>
<dbReference type="PROSITE" id="PS50297">
    <property type="entry name" value="ANK_REP_REGION"/>
    <property type="match status" value="1"/>
</dbReference>
<sequence length="344" mass="37519">MGLAYSACAEGACGRSAVSECGLLDSLTAAEGLGDSCGGEGPLCFSPFHANTAELRRMSSAVCPEQRRCLSVLFYRAVRDLKPVWMLEDMRTMLALCPEDEDNPQKTYSPSEALLYAIVHDHQPYAQYLLSHFSEEALVDPGERFCSCPTSAPHLSLAVRYDRPSILSLILQEALRRPAGGAPGPRGGCVREGNGRTPLHLACELVRPEAVLLLLGSGASPEVPDAQGWTPLDVLLEPLRDCAEASRARRHCLDTLLMFMPRLHFHLRAALRIEPQRWTGALGKDHVQFLAGLRPAPLLLSSMQTVLQQLSPSSFSDSLLQLPIPSSLKPAGLSRGTHRTLHRQ</sequence>
<reference evidence="4 5" key="1">
    <citation type="submission" date="2024-04" db="EMBL/GenBank/DDBJ databases">
        <authorList>
            <person name="Waldvogel A.-M."/>
            <person name="Schoenle A."/>
        </authorList>
    </citation>
    <scope>NUCLEOTIDE SEQUENCE [LARGE SCALE GENOMIC DNA]</scope>
</reference>
<evidence type="ECO:0000256" key="2">
    <source>
        <dbReference type="ARBA" id="ARBA00023043"/>
    </source>
</evidence>
<feature type="repeat" description="ANK" evidence="3">
    <location>
        <begin position="194"/>
        <end position="226"/>
    </location>
</feature>
<keyword evidence="2 3" id="KW-0040">ANK repeat</keyword>
<keyword evidence="1" id="KW-0677">Repeat</keyword>
<accession>A0AAV2KBF2</accession>
<dbReference type="Gene3D" id="1.25.40.20">
    <property type="entry name" value="Ankyrin repeat-containing domain"/>
    <property type="match status" value="1"/>
</dbReference>
<name>A0AAV2KBF2_KNICA</name>
<dbReference type="Proteomes" id="UP001497482">
    <property type="component" value="Chromosome 17"/>
</dbReference>
<gene>
    <name evidence="4" type="ORF">KC01_LOCUS15518</name>
</gene>
<dbReference type="PANTHER" id="PTHR24198">
    <property type="entry name" value="ANKYRIN REPEAT AND PROTEIN KINASE DOMAIN-CONTAINING PROTEIN"/>
    <property type="match status" value="1"/>
</dbReference>
<organism evidence="4 5">
    <name type="scientific">Knipowitschia caucasica</name>
    <name type="common">Caucasian dwarf goby</name>
    <name type="synonym">Pomatoschistus caucasicus</name>
    <dbReference type="NCBI Taxonomy" id="637954"/>
    <lineage>
        <taxon>Eukaryota</taxon>
        <taxon>Metazoa</taxon>
        <taxon>Chordata</taxon>
        <taxon>Craniata</taxon>
        <taxon>Vertebrata</taxon>
        <taxon>Euteleostomi</taxon>
        <taxon>Actinopterygii</taxon>
        <taxon>Neopterygii</taxon>
        <taxon>Teleostei</taxon>
        <taxon>Neoteleostei</taxon>
        <taxon>Acanthomorphata</taxon>
        <taxon>Gobiaria</taxon>
        <taxon>Gobiiformes</taxon>
        <taxon>Gobioidei</taxon>
        <taxon>Gobiidae</taxon>
        <taxon>Gobiinae</taxon>
        <taxon>Knipowitschia</taxon>
    </lineage>
</organism>
<evidence type="ECO:0000313" key="5">
    <source>
        <dbReference type="Proteomes" id="UP001497482"/>
    </source>
</evidence>
<dbReference type="EMBL" id="OZ035839">
    <property type="protein sequence ID" value="CAL1585285.1"/>
    <property type="molecule type" value="Genomic_DNA"/>
</dbReference>
<dbReference type="SMART" id="SM00248">
    <property type="entry name" value="ANK"/>
    <property type="match status" value="1"/>
</dbReference>
<dbReference type="InterPro" id="IPR036770">
    <property type="entry name" value="Ankyrin_rpt-contain_sf"/>
</dbReference>
<evidence type="ECO:0000256" key="1">
    <source>
        <dbReference type="ARBA" id="ARBA00022737"/>
    </source>
</evidence>
<evidence type="ECO:0000256" key="3">
    <source>
        <dbReference type="PROSITE-ProRule" id="PRU00023"/>
    </source>
</evidence>
<dbReference type="PANTHER" id="PTHR24198:SF165">
    <property type="entry name" value="ANKYRIN REPEAT-CONTAINING PROTEIN-RELATED"/>
    <property type="match status" value="1"/>
</dbReference>
<proteinExistence type="predicted"/>
<protein>
    <submittedName>
        <fullName evidence="4">Uncharacterized protein</fullName>
    </submittedName>
</protein>
<dbReference type="AlphaFoldDB" id="A0AAV2KBF2"/>
<dbReference type="Pfam" id="PF13857">
    <property type="entry name" value="Ank_5"/>
    <property type="match status" value="1"/>
</dbReference>